<dbReference type="HOGENOM" id="CLU_060833_0_1_1"/>
<dbReference type="InterPro" id="IPR045312">
    <property type="entry name" value="PCBER-like"/>
</dbReference>
<dbReference type="OMA" id="CIWINED"/>
<dbReference type="Gramene" id="EFJ32694">
    <property type="protein sequence ID" value="EFJ32694"/>
    <property type="gene ID" value="SELMODRAFT_230858"/>
</dbReference>
<evidence type="ECO:0000259" key="4">
    <source>
        <dbReference type="Pfam" id="PF05368"/>
    </source>
</evidence>
<keyword evidence="2" id="KW-0521">NADP</keyword>
<dbReference type="EMBL" id="GL377572">
    <property type="protein sequence ID" value="EFJ32694.1"/>
    <property type="molecule type" value="Genomic_DNA"/>
</dbReference>
<keyword evidence="6" id="KW-1185">Reference proteome</keyword>
<comment type="similarity">
    <text evidence="1">Belongs to the NmrA-type oxidoreductase family. Isoflavone reductase subfamily.</text>
</comment>
<dbReference type="Pfam" id="PF05368">
    <property type="entry name" value="NmrA"/>
    <property type="match status" value="1"/>
</dbReference>
<keyword evidence="3" id="KW-0560">Oxidoreductase</keyword>
<dbReference type="GO" id="GO:0009807">
    <property type="term" value="P:lignan biosynthetic process"/>
    <property type="evidence" value="ECO:0000318"/>
    <property type="project" value="GO_Central"/>
</dbReference>
<dbReference type="PANTHER" id="PTHR43349:SF4">
    <property type="entry name" value="PINORESINOL REDUCTASE 1-RELATED"/>
    <property type="match status" value="1"/>
</dbReference>
<dbReference type="GO" id="GO:0010283">
    <property type="term" value="F:pinoresinol reductase activity"/>
    <property type="evidence" value="ECO:0007669"/>
    <property type="project" value="UniProtKB-ARBA"/>
</dbReference>
<dbReference type="KEGG" id="smo:SELMODRAFT_230858"/>
<dbReference type="CDD" id="cd05259">
    <property type="entry name" value="PCBER_SDR_a"/>
    <property type="match status" value="1"/>
</dbReference>
<evidence type="ECO:0000313" key="5">
    <source>
        <dbReference type="EMBL" id="EFJ32694.1"/>
    </source>
</evidence>
<protein>
    <recommendedName>
        <fullName evidence="4">NmrA-like domain-containing protein</fullName>
    </recommendedName>
</protein>
<evidence type="ECO:0000256" key="2">
    <source>
        <dbReference type="ARBA" id="ARBA00022857"/>
    </source>
</evidence>
<dbReference type="Gene3D" id="3.40.50.720">
    <property type="entry name" value="NAD(P)-binding Rossmann-like Domain"/>
    <property type="match status" value="1"/>
</dbReference>
<proteinExistence type="inferred from homology"/>
<dbReference type="GO" id="GO:0050664">
    <property type="term" value="F:oxidoreductase activity, acting on NAD(P)H, oxygen as acceptor"/>
    <property type="evidence" value="ECO:0000318"/>
    <property type="project" value="GO_Central"/>
</dbReference>
<dbReference type="eggNOG" id="ENOG502QQTV">
    <property type="taxonomic scope" value="Eukaryota"/>
</dbReference>
<dbReference type="InParanoid" id="D8R6K9"/>
<dbReference type="SUPFAM" id="SSF51735">
    <property type="entry name" value="NAD(P)-binding Rossmann-fold domains"/>
    <property type="match status" value="1"/>
</dbReference>
<dbReference type="InterPro" id="IPR008030">
    <property type="entry name" value="NmrA-like"/>
</dbReference>
<name>D8R6K9_SELML</name>
<reference evidence="5 6" key="1">
    <citation type="journal article" date="2011" name="Science">
        <title>The Selaginella genome identifies genetic changes associated with the evolution of vascular plants.</title>
        <authorList>
            <person name="Banks J.A."/>
            <person name="Nishiyama T."/>
            <person name="Hasebe M."/>
            <person name="Bowman J.L."/>
            <person name="Gribskov M."/>
            <person name="dePamphilis C."/>
            <person name="Albert V.A."/>
            <person name="Aono N."/>
            <person name="Aoyama T."/>
            <person name="Ambrose B.A."/>
            <person name="Ashton N.W."/>
            <person name="Axtell M.J."/>
            <person name="Barker E."/>
            <person name="Barker M.S."/>
            <person name="Bennetzen J.L."/>
            <person name="Bonawitz N.D."/>
            <person name="Chapple C."/>
            <person name="Cheng C."/>
            <person name="Correa L.G."/>
            <person name="Dacre M."/>
            <person name="DeBarry J."/>
            <person name="Dreyer I."/>
            <person name="Elias M."/>
            <person name="Engstrom E.M."/>
            <person name="Estelle M."/>
            <person name="Feng L."/>
            <person name="Finet C."/>
            <person name="Floyd S.K."/>
            <person name="Frommer W.B."/>
            <person name="Fujita T."/>
            <person name="Gramzow L."/>
            <person name="Gutensohn M."/>
            <person name="Harholt J."/>
            <person name="Hattori M."/>
            <person name="Heyl A."/>
            <person name="Hirai T."/>
            <person name="Hiwatashi Y."/>
            <person name="Ishikawa M."/>
            <person name="Iwata M."/>
            <person name="Karol K.G."/>
            <person name="Koehler B."/>
            <person name="Kolukisaoglu U."/>
            <person name="Kubo M."/>
            <person name="Kurata T."/>
            <person name="Lalonde S."/>
            <person name="Li K."/>
            <person name="Li Y."/>
            <person name="Litt A."/>
            <person name="Lyons E."/>
            <person name="Manning G."/>
            <person name="Maruyama T."/>
            <person name="Michael T.P."/>
            <person name="Mikami K."/>
            <person name="Miyazaki S."/>
            <person name="Morinaga S."/>
            <person name="Murata T."/>
            <person name="Mueller-Roeber B."/>
            <person name="Nelson D.R."/>
            <person name="Obara M."/>
            <person name="Oguri Y."/>
            <person name="Olmstead R.G."/>
            <person name="Onodera N."/>
            <person name="Petersen B.L."/>
            <person name="Pils B."/>
            <person name="Prigge M."/>
            <person name="Rensing S.A."/>
            <person name="Riano-Pachon D.M."/>
            <person name="Roberts A.W."/>
            <person name="Sato Y."/>
            <person name="Scheller H.V."/>
            <person name="Schulz B."/>
            <person name="Schulz C."/>
            <person name="Shakirov E.V."/>
            <person name="Shibagaki N."/>
            <person name="Shinohara N."/>
            <person name="Shippen D.E."/>
            <person name="Soerensen I."/>
            <person name="Sotooka R."/>
            <person name="Sugimoto N."/>
            <person name="Sugita M."/>
            <person name="Sumikawa N."/>
            <person name="Tanurdzic M."/>
            <person name="Theissen G."/>
            <person name="Ulvskov P."/>
            <person name="Wakazuki S."/>
            <person name="Weng J.K."/>
            <person name="Willats W.W."/>
            <person name="Wipf D."/>
            <person name="Wolf P.G."/>
            <person name="Yang L."/>
            <person name="Zimmer A.D."/>
            <person name="Zhu Q."/>
            <person name="Mitros T."/>
            <person name="Hellsten U."/>
            <person name="Loque D."/>
            <person name="Otillar R."/>
            <person name="Salamov A."/>
            <person name="Schmutz J."/>
            <person name="Shapiro H."/>
            <person name="Lindquist E."/>
            <person name="Lucas S."/>
            <person name="Rokhsar D."/>
            <person name="Grigoriev I.V."/>
        </authorList>
    </citation>
    <scope>NUCLEOTIDE SEQUENCE [LARGE SCALE GENOMIC DNA]</scope>
</reference>
<dbReference type="Gene3D" id="3.90.25.10">
    <property type="entry name" value="UDP-galactose 4-epimerase, domain 1"/>
    <property type="match status" value="1"/>
</dbReference>
<sequence length="309" mass="34347">MAASSKPRVLIIGCTGYIGRFITNASIRLGYPTYLLVRPEVASDVDKAAMVIGFKSAGATLGSVTDEKKLVEALKLVDIVICSIAEKNLNDQVKLIQAIKQVGTIKRFLPSEFGMDPGLMDHAIAPGNKVFMDKMKIRRAIEAAQIPHTYVSANCFAGYFLSGIAQFGRFFPPRDTAVVYGEGNAKVIWVDENDVGTFVLKAAEDPRTLNTSVYIRPPKNILSLNEVLQLWEKKIGKTLEKHTLLEEEFMSMISNEKASLPERAALAHFYQIFYRGDLMFEIGPDGRDTGELYPDVSYTTVDAYLDRYL</sequence>
<evidence type="ECO:0000256" key="3">
    <source>
        <dbReference type="ARBA" id="ARBA00023002"/>
    </source>
</evidence>
<gene>
    <name evidence="5" type="ORF">SELMODRAFT_230858</name>
</gene>
<evidence type="ECO:0000313" key="6">
    <source>
        <dbReference type="Proteomes" id="UP000001514"/>
    </source>
</evidence>
<feature type="domain" description="NmrA-like" evidence="4">
    <location>
        <begin position="6"/>
        <end position="305"/>
    </location>
</feature>
<dbReference type="STRING" id="88036.D8R6K9"/>
<dbReference type="AlphaFoldDB" id="D8R6K9"/>
<dbReference type="InterPro" id="IPR036291">
    <property type="entry name" value="NAD(P)-bd_dom_sf"/>
</dbReference>
<dbReference type="Proteomes" id="UP000001514">
    <property type="component" value="Unassembled WGS sequence"/>
</dbReference>
<dbReference type="PANTHER" id="PTHR43349">
    <property type="entry name" value="PINORESINOL REDUCTASE-RELATED"/>
    <property type="match status" value="1"/>
</dbReference>
<accession>D8R6K9</accession>
<evidence type="ECO:0000256" key="1">
    <source>
        <dbReference type="ARBA" id="ARBA00005725"/>
    </source>
</evidence>
<organism evidence="6">
    <name type="scientific">Selaginella moellendorffii</name>
    <name type="common">Spikemoss</name>
    <dbReference type="NCBI Taxonomy" id="88036"/>
    <lineage>
        <taxon>Eukaryota</taxon>
        <taxon>Viridiplantae</taxon>
        <taxon>Streptophyta</taxon>
        <taxon>Embryophyta</taxon>
        <taxon>Tracheophyta</taxon>
        <taxon>Lycopodiopsida</taxon>
        <taxon>Selaginellales</taxon>
        <taxon>Selaginellaceae</taxon>
        <taxon>Selaginella</taxon>
    </lineage>
</organism>
<dbReference type="InterPro" id="IPR050608">
    <property type="entry name" value="NmrA-type/Isoflavone_red_sf"/>
</dbReference>